<reference evidence="2" key="1">
    <citation type="journal article" date="2021" name="Nat. Commun.">
        <title>Genomic analyses provide insights into spinach domestication and the genetic basis of agronomic traits.</title>
        <authorList>
            <person name="Cai X."/>
            <person name="Sun X."/>
            <person name="Xu C."/>
            <person name="Sun H."/>
            <person name="Wang X."/>
            <person name="Ge C."/>
            <person name="Zhang Z."/>
            <person name="Wang Q."/>
            <person name="Fei Z."/>
            <person name="Jiao C."/>
            <person name="Wang Q."/>
        </authorList>
    </citation>
    <scope>NUCLEOTIDE SEQUENCE [LARGE SCALE GENOMIC DNA]</scope>
    <source>
        <strain evidence="2">cv. Varoflay</strain>
    </source>
</reference>
<dbReference type="PROSITE" id="PS50162">
    <property type="entry name" value="RECA_2"/>
    <property type="match status" value="1"/>
</dbReference>
<dbReference type="GeneID" id="110786917"/>
<accession>A0ABM3RPB5</accession>
<dbReference type="Proteomes" id="UP000813463">
    <property type="component" value="Chromosome 4"/>
</dbReference>
<dbReference type="Gene3D" id="3.40.50.300">
    <property type="entry name" value="P-loop containing nucleotide triphosphate hydrolases"/>
    <property type="match status" value="1"/>
</dbReference>
<organism evidence="2 3">
    <name type="scientific">Spinacia oleracea</name>
    <name type="common">Spinach</name>
    <dbReference type="NCBI Taxonomy" id="3562"/>
    <lineage>
        <taxon>Eukaryota</taxon>
        <taxon>Viridiplantae</taxon>
        <taxon>Streptophyta</taxon>
        <taxon>Embryophyta</taxon>
        <taxon>Tracheophyta</taxon>
        <taxon>Spermatophyta</taxon>
        <taxon>Magnoliopsida</taxon>
        <taxon>eudicotyledons</taxon>
        <taxon>Gunneridae</taxon>
        <taxon>Pentapetalae</taxon>
        <taxon>Caryophyllales</taxon>
        <taxon>Chenopodiaceae</taxon>
        <taxon>Chenopodioideae</taxon>
        <taxon>Anserineae</taxon>
        <taxon>Spinacia</taxon>
    </lineage>
</organism>
<proteinExistence type="predicted"/>
<gene>
    <name evidence="3" type="primary">LOC110786917</name>
</gene>
<dbReference type="InterPro" id="IPR027417">
    <property type="entry name" value="P-loop_NTPase"/>
</dbReference>
<dbReference type="SUPFAM" id="SSF52540">
    <property type="entry name" value="P-loop containing nucleoside triphosphate hydrolases"/>
    <property type="match status" value="1"/>
</dbReference>
<keyword evidence="2" id="KW-1185">Reference proteome</keyword>
<dbReference type="InterPro" id="IPR020588">
    <property type="entry name" value="RecA_ATP-bd"/>
</dbReference>
<evidence type="ECO:0000313" key="3">
    <source>
        <dbReference type="RefSeq" id="XP_056697430.1"/>
    </source>
</evidence>
<evidence type="ECO:0000313" key="2">
    <source>
        <dbReference type="Proteomes" id="UP000813463"/>
    </source>
</evidence>
<protein>
    <submittedName>
        <fullName evidence="3">DNA repair protein XRCC3 homolog</fullName>
    </submittedName>
</protein>
<dbReference type="PANTHER" id="PTHR46487:SF1">
    <property type="entry name" value="DNA REPAIR PROTEIN XRCC3"/>
    <property type="match status" value="1"/>
</dbReference>
<name>A0ABM3RPB5_SPIOL</name>
<reference evidence="3" key="2">
    <citation type="submission" date="2025-08" db="UniProtKB">
        <authorList>
            <consortium name="RefSeq"/>
        </authorList>
    </citation>
    <scope>IDENTIFICATION</scope>
    <source>
        <tissue evidence="3">Leaf</tissue>
    </source>
</reference>
<dbReference type="Pfam" id="PF08423">
    <property type="entry name" value="Rad51"/>
    <property type="match status" value="1"/>
</dbReference>
<sequence length="223" mass="24087">MSKIVSKGTTPCLKISTRCTAIDSILNGGISVGEETEFCGENATGKTQLCLQLSVACQLPPSSGGLFGSCLYIHSIGPFPISRVTGLIPFILDSPISDTDLPCDHIITKQVESVHDLPDALDWVVKLIQNSYNTCRHIRLVIIDSIASMCTSHFDNMAMGYESLTQLLRAIGYGLQSIASKYNVAVVVVNNVVDVFPSDRDSSTNFMMSSGRKVRPALGNRGR</sequence>
<dbReference type="PANTHER" id="PTHR46487">
    <property type="entry name" value="DNA REPAIR PROTEIN XRCC3"/>
    <property type="match status" value="1"/>
</dbReference>
<evidence type="ECO:0000259" key="1">
    <source>
        <dbReference type="PROSITE" id="PS50162"/>
    </source>
</evidence>
<feature type="domain" description="RecA family profile 1" evidence="1">
    <location>
        <begin position="11"/>
        <end position="192"/>
    </location>
</feature>
<dbReference type="RefSeq" id="XP_056697430.1">
    <property type="nucleotide sequence ID" value="XM_056841452.1"/>
</dbReference>
<dbReference type="InterPro" id="IPR013632">
    <property type="entry name" value="Rad51_C"/>
</dbReference>